<dbReference type="Gene3D" id="1.10.10.10">
    <property type="entry name" value="Winged helix-like DNA-binding domain superfamily/Winged helix DNA-binding domain"/>
    <property type="match status" value="1"/>
</dbReference>
<dbReference type="InterPro" id="IPR001789">
    <property type="entry name" value="Sig_transdc_resp-reg_receiver"/>
</dbReference>
<reference evidence="7 8" key="1">
    <citation type="submission" date="2019-06" db="EMBL/GenBank/DDBJ databases">
        <title>Genomic Encyclopedia of Type Strains, Phase IV (KMG-V): Genome sequencing to study the core and pangenomes of soil and plant-associated prokaryotes.</title>
        <authorList>
            <person name="Whitman W."/>
        </authorList>
    </citation>
    <scope>NUCLEOTIDE SEQUENCE [LARGE SCALE GENOMIC DNA]</scope>
    <source>
        <strain evidence="7 8">BR 11650</strain>
    </source>
</reference>
<dbReference type="PANTHER" id="PTHR44688:SF16">
    <property type="entry name" value="DNA-BINDING TRANSCRIPTIONAL ACTIVATOR DEVR_DOSR"/>
    <property type="match status" value="1"/>
</dbReference>
<keyword evidence="1" id="KW-0805">Transcription regulation</keyword>
<feature type="domain" description="HTH luxR-type" evidence="5">
    <location>
        <begin position="159"/>
        <end position="224"/>
    </location>
</feature>
<evidence type="ECO:0000256" key="1">
    <source>
        <dbReference type="ARBA" id="ARBA00023015"/>
    </source>
</evidence>
<evidence type="ECO:0000256" key="2">
    <source>
        <dbReference type="ARBA" id="ARBA00023125"/>
    </source>
</evidence>
<evidence type="ECO:0000259" key="5">
    <source>
        <dbReference type="PROSITE" id="PS50043"/>
    </source>
</evidence>
<dbReference type="EMBL" id="VITH01000025">
    <property type="protein sequence ID" value="TWA74940.1"/>
    <property type="molecule type" value="Genomic_DNA"/>
</dbReference>
<dbReference type="SMART" id="SM00448">
    <property type="entry name" value="REC"/>
    <property type="match status" value="1"/>
</dbReference>
<dbReference type="SMART" id="SM00421">
    <property type="entry name" value="HTH_LUXR"/>
    <property type="match status" value="1"/>
</dbReference>
<gene>
    <name evidence="7" type="ORF">FBZ83_12540</name>
</gene>
<dbReference type="Pfam" id="PF00072">
    <property type="entry name" value="Response_reg"/>
    <property type="match status" value="1"/>
</dbReference>
<evidence type="ECO:0000259" key="6">
    <source>
        <dbReference type="PROSITE" id="PS50110"/>
    </source>
</evidence>
<feature type="domain" description="Response regulatory" evidence="6">
    <location>
        <begin position="29"/>
        <end position="143"/>
    </location>
</feature>
<protein>
    <submittedName>
        <fullName evidence="7">LuxR family two component transcriptional regulator</fullName>
    </submittedName>
</protein>
<dbReference type="Gene3D" id="3.40.50.2300">
    <property type="match status" value="1"/>
</dbReference>
<dbReference type="SUPFAM" id="SSF52172">
    <property type="entry name" value="CheY-like"/>
    <property type="match status" value="1"/>
</dbReference>
<dbReference type="RefSeq" id="WP_145690625.1">
    <property type="nucleotide sequence ID" value="NZ_VITH01000025.1"/>
</dbReference>
<dbReference type="PROSITE" id="PS50043">
    <property type="entry name" value="HTH_LUXR_2"/>
    <property type="match status" value="1"/>
</dbReference>
<feature type="modified residue" description="4-aspartylphosphate" evidence="4">
    <location>
        <position position="78"/>
    </location>
</feature>
<dbReference type="InterPro" id="IPR000792">
    <property type="entry name" value="Tscrpt_reg_LuxR_C"/>
</dbReference>
<dbReference type="CDD" id="cd06170">
    <property type="entry name" value="LuxR_C_like"/>
    <property type="match status" value="1"/>
</dbReference>
<comment type="caution">
    <text evidence="7">The sequence shown here is derived from an EMBL/GenBank/DDBJ whole genome shotgun (WGS) entry which is preliminary data.</text>
</comment>
<dbReference type="PANTHER" id="PTHR44688">
    <property type="entry name" value="DNA-BINDING TRANSCRIPTIONAL ACTIVATOR DEVR_DOSR"/>
    <property type="match status" value="1"/>
</dbReference>
<evidence type="ECO:0000313" key="7">
    <source>
        <dbReference type="EMBL" id="TWA74940.1"/>
    </source>
</evidence>
<dbReference type="Proteomes" id="UP000318529">
    <property type="component" value="Unassembled WGS sequence"/>
</dbReference>
<accession>A0A560BQR3</accession>
<keyword evidence="2" id="KW-0238">DNA-binding</keyword>
<dbReference type="PROSITE" id="PS50110">
    <property type="entry name" value="RESPONSE_REGULATORY"/>
    <property type="match status" value="1"/>
</dbReference>
<dbReference type="PROSITE" id="PS00622">
    <property type="entry name" value="HTH_LUXR_1"/>
    <property type="match status" value="1"/>
</dbReference>
<keyword evidence="3" id="KW-0804">Transcription</keyword>
<name>A0A560BQR3_AZOBR</name>
<sequence length="237" mass="25290">MGDRTIVDGGRSGDAVPTPAIPVQEGPALVCVIDDDADVRCAMESLLRSADYRVLTFATPDEYLACAEAVDAACLLLDVYLDGADGLEVQQALHDRSIAVPVVLMTGQGDIPMTVRGMKAGAVDFLTKPFAEQDVLRAVGEAVALDGRRRSARGQDDAVHTLYATLTPRERDVMGLVTAGLMNKQVAAKLALSEVTVKIHRGNLMRKMHAQSLADLVRMAETLGARERTVTRYGAAG</sequence>
<dbReference type="AlphaFoldDB" id="A0A560BQR3"/>
<proteinExistence type="predicted"/>
<dbReference type="GO" id="GO:0003677">
    <property type="term" value="F:DNA binding"/>
    <property type="evidence" value="ECO:0007669"/>
    <property type="project" value="UniProtKB-KW"/>
</dbReference>
<evidence type="ECO:0000256" key="4">
    <source>
        <dbReference type="PROSITE-ProRule" id="PRU00169"/>
    </source>
</evidence>
<dbReference type="GO" id="GO:0000160">
    <property type="term" value="P:phosphorelay signal transduction system"/>
    <property type="evidence" value="ECO:0007669"/>
    <property type="project" value="InterPro"/>
</dbReference>
<dbReference type="Pfam" id="PF00196">
    <property type="entry name" value="GerE"/>
    <property type="match status" value="1"/>
</dbReference>
<dbReference type="GO" id="GO:0006355">
    <property type="term" value="P:regulation of DNA-templated transcription"/>
    <property type="evidence" value="ECO:0007669"/>
    <property type="project" value="InterPro"/>
</dbReference>
<dbReference type="InterPro" id="IPR036388">
    <property type="entry name" value="WH-like_DNA-bd_sf"/>
</dbReference>
<evidence type="ECO:0000256" key="3">
    <source>
        <dbReference type="ARBA" id="ARBA00023163"/>
    </source>
</evidence>
<keyword evidence="4" id="KW-0597">Phosphoprotein</keyword>
<organism evidence="7 8">
    <name type="scientific">Azospirillum brasilense</name>
    <dbReference type="NCBI Taxonomy" id="192"/>
    <lineage>
        <taxon>Bacteria</taxon>
        <taxon>Pseudomonadati</taxon>
        <taxon>Pseudomonadota</taxon>
        <taxon>Alphaproteobacteria</taxon>
        <taxon>Rhodospirillales</taxon>
        <taxon>Azospirillaceae</taxon>
        <taxon>Azospirillum</taxon>
    </lineage>
</organism>
<dbReference type="PRINTS" id="PR00038">
    <property type="entry name" value="HTHLUXR"/>
</dbReference>
<evidence type="ECO:0000313" key="8">
    <source>
        <dbReference type="Proteomes" id="UP000318529"/>
    </source>
</evidence>
<dbReference type="InterPro" id="IPR011006">
    <property type="entry name" value="CheY-like_superfamily"/>
</dbReference>